<sequence length="192" mass="21421">MLAPTGPVLPLVPTDGILKNRPLYGNMLQKNGECVWPTSFYACNIIDGFEKIEQLTCTWLPRHIHQNTAFKTVYGLKYAKTTYSHHKIYYCDNTQLVKKYHSLGYIENGSWKAFVKEAEAGQAILDLTKSNDETAPPALFHSTDTNSTPACAHLAPPVLPSTSAVSHKPIDTIPTYDHELKILKEGLTHGWP</sequence>
<name>A0A5C3LWF7_9AGAR</name>
<dbReference type="EMBL" id="ML213608">
    <property type="protein sequence ID" value="TFK37474.1"/>
    <property type="molecule type" value="Genomic_DNA"/>
</dbReference>
<keyword evidence="2" id="KW-1185">Reference proteome</keyword>
<organism evidence="1 2">
    <name type="scientific">Crucibulum laeve</name>
    <dbReference type="NCBI Taxonomy" id="68775"/>
    <lineage>
        <taxon>Eukaryota</taxon>
        <taxon>Fungi</taxon>
        <taxon>Dikarya</taxon>
        <taxon>Basidiomycota</taxon>
        <taxon>Agaricomycotina</taxon>
        <taxon>Agaricomycetes</taxon>
        <taxon>Agaricomycetidae</taxon>
        <taxon>Agaricales</taxon>
        <taxon>Agaricineae</taxon>
        <taxon>Nidulariaceae</taxon>
        <taxon>Crucibulum</taxon>
    </lineage>
</organism>
<reference evidence="1 2" key="1">
    <citation type="journal article" date="2019" name="Nat. Ecol. Evol.">
        <title>Megaphylogeny resolves global patterns of mushroom evolution.</title>
        <authorList>
            <person name="Varga T."/>
            <person name="Krizsan K."/>
            <person name="Foldi C."/>
            <person name="Dima B."/>
            <person name="Sanchez-Garcia M."/>
            <person name="Sanchez-Ramirez S."/>
            <person name="Szollosi G.J."/>
            <person name="Szarkandi J.G."/>
            <person name="Papp V."/>
            <person name="Albert L."/>
            <person name="Andreopoulos W."/>
            <person name="Angelini C."/>
            <person name="Antonin V."/>
            <person name="Barry K.W."/>
            <person name="Bougher N.L."/>
            <person name="Buchanan P."/>
            <person name="Buyck B."/>
            <person name="Bense V."/>
            <person name="Catcheside P."/>
            <person name="Chovatia M."/>
            <person name="Cooper J."/>
            <person name="Damon W."/>
            <person name="Desjardin D."/>
            <person name="Finy P."/>
            <person name="Geml J."/>
            <person name="Haridas S."/>
            <person name="Hughes K."/>
            <person name="Justo A."/>
            <person name="Karasinski D."/>
            <person name="Kautmanova I."/>
            <person name="Kiss B."/>
            <person name="Kocsube S."/>
            <person name="Kotiranta H."/>
            <person name="LaButti K.M."/>
            <person name="Lechner B.E."/>
            <person name="Liimatainen K."/>
            <person name="Lipzen A."/>
            <person name="Lukacs Z."/>
            <person name="Mihaltcheva S."/>
            <person name="Morgado L.N."/>
            <person name="Niskanen T."/>
            <person name="Noordeloos M.E."/>
            <person name="Ohm R.A."/>
            <person name="Ortiz-Santana B."/>
            <person name="Ovrebo C."/>
            <person name="Racz N."/>
            <person name="Riley R."/>
            <person name="Savchenko A."/>
            <person name="Shiryaev A."/>
            <person name="Soop K."/>
            <person name="Spirin V."/>
            <person name="Szebenyi C."/>
            <person name="Tomsovsky M."/>
            <person name="Tulloss R.E."/>
            <person name="Uehling J."/>
            <person name="Grigoriev I.V."/>
            <person name="Vagvolgyi C."/>
            <person name="Papp T."/>
            <person name="Martin F.M."/>
            <person name="Miettinen O."/>
            <person name="Hibbett D.S."/>
            <person name="Nagy L.G."/>
        </authorList>
    </citation>
    <scope>NUCLEOTIDE SEQUENCE [LARGE SCALE GENOMIC DNA]</scope>
    <source>
        <strain evidence="1 2">CBS 166.37</strain>
    </source>
</reference>
<accession>A0A5C3LWF7</accession>
<dbReference type="Proteomes" id="UP000308652">
    <property type="component" value="Unassembled WGS sequence"/>
</dbReference>
<protein>
    <submittedName>
        <fullName evidence="1">Uncharacterized protein</fullName>
    </submittedName>
</protein>
<dbReference type="OrthoDB" id="128308at2759"/>
<gene>
    <name evidence="1" type="ORF">BDQ12DRAFT_724300</name>
</gene>
<evidence type="ECO:0000313" key="2">
    <source>
        <dbReference type="Proteomes" id="UP000308652"/>
    </source>
</evidence>
<dbReference type="AlphaFoldDB" id="A0A5C3LWF7"/>
<evidence type="ECO:0000313" key="1">
    <source>
        <dbReference type="EMBL" id="TFK37474.1"/>
    </source>
</evidence>
<proteinExistence type="predicted"/>